<keyword evidence="8" id="KW-1185">Reference proteome</keyword>
<dbReference type="InterPro" id="IPR000544">
    <property type="entry name" value="Octanoyltransferase"/>
</dbReference>
<evidence type="ECO:0000256" key="5">
    <source>
        <dbReference type="ARBA" id="ARBA00023315"/>
    </source>
</evidence>
<dbReference type="AlphaFoldDB" id="A0AAD2HST6"/>
<gene>
    <name evidence="7" type="ORF">MYCIT1_LOCUS29505</name>
</gene>
<dbReference type="PANTHER" id="PTHR10993:SF7">
    <property type="entry name" value="LIPOYLTRANSFERASE 2, MITOCHONDRIAL-RELATED"/>
    <property type="match status" value="1"/>
</dbReference>
<dbReference type="Proteomes" id="UP001295794">
    <property type="component" value="Unassembled WGS sequence"/>
</dbReference>
<sequence>MIPALYYYFRTPVHYVKALALQEHIHARQLAARTGPDRTPDILLVLQHPPVYTAGRRHGPEGPHPAGLELVRTARGGAPTYHGPGQLALYPLLDLTRPRPSSASRAPISAQAYVCALHKALQTHLRSAHGIASANTHTGVTVDARQIASVGVQVRRGLTTHGAALNVTREPLAWLGGDRHTSVESVVGRTVDVEREVAGLAGSLGEALERDFAPMDLAHEGAVGAAIAATDESSNHILEW</sequence>
<evidence type="ECO:0000256" key="1">
    <source>
        <dbReference type="ARBA" id="ARBA00004821"/>
    </source>
</evidence>
<name>A0AAD2HST6_9AGAR</name>
<comment type="pathway">
    <text evidence="1">Protein modification; protein lipoylation via endogenous pathway; protein N(6)-(lipoyl)lysine from octanoyl-[acyl-carrier-protein]: step 1/2.</text>
</comment>
<evidence type="ECO:0000256" key="3">
    <source>
        <dbReference type="ARBA" id="ARBA00012334"/>
    </source>
</evidence>
<dbReference type="EC" id="2.3.1.181" evidence="3"/>
<feature type="domain" description="BPL/LPL catalytic" evidence="6">
    <location>
        <begin position="37"/>
        <end position="212"/>
    </location>
</feature>
<comment type="similarity">
    <text evidence="2">Belongs to the LipB family.</text>
</comment>
<accession>A0AAD2HST6</accession>
<dbReference type="InterPro" id="IPR004143">
    <property type="entry name" value="BPL_LPL_catalytic"/>
</dbReference>
<evidence type="ECO:0000259" key="6">
    <source>
        <dbReference type="PROSITE" id="PS51733"/>
    </source>
</evidence>
<keyword evidence="4" id="KW-0808">Transferase</keyword>
<dbReference type="GO" id="GO:0033819">
    <property type="term" value="F:lipoyl(octanoyl) transferase activity"/>
    <property type="evidence" value="ECO:0007669"/>
    <property type="project" value="UniProtKB-EC"/>
</dbReference>
<dbReference type="NCBIfam" id="TIGR00214">
    <property type="entry name" value="lipB"/>
    <property type="match status" value="1"/>
</dbReference>
<dbReference type="Gene3D" id="3.30.930.10">
    <property type="entry name" value="Bira Bifunctional Protein, Domain 2"/>
    <property type="match status" value="1"/>
</dbReference>
<proteinExistence type="inferred from homology"/>
<dbReference type="Pfam" id="PF21948">
    <property type="entry name" value="LplA-B_cat"/>
    <property type="match status" value="1"/>
</dbReference>
<dbReference type="SUPFAM" id="SSF55681">
    <property type="entry name" value="Class II aaRS and biotin synthetases"/>
    <property type="match status" value="1"/>
</dbReference>
<evidence type="ECO:0000256" key="2">
    <source>
        <dbReference type="ARBA" id="ARBA00007907"/>
    </source>
</evidence>
<keyword evidence="5" id="KW-0012">Acyltransferase</keyword>
<evidence type="ECO:0000313" key="7">
    <source>
        <dbReference type="EMBL" id="CAK5279452.1"/>
    </source>
</evidence>
<dbReference type="GO" id="GO:0009249">
    <property type="term" value="P:protein lipoylation"/>
    <property type="evidence" value="ECO:0007669"/>
    <property type="project" value="InterPro"/>
</dbReference>
<comment type="caution">
    <text evidence="7">The sequence shown here is derived from an EMBL/GenBank/DDBJ whole genome shotgun (WGS) entry which is preliminary data.</text>
</comment>
<dbReference type="EMBL" id="CAVNYO010000436">
    <property type="protein sequence ID" value="CAK5279452.1"/>
    <property type="molecule type" value="Genomic_DNA"/>
</dbReference>
<protein>
    <recommendedName>
        <fullName evidence="3">lipoyl(octanoyl) transferase</fullName>
        <ecNumber evidence="3">2.3.1.181</ecNumber>
    </recommendedName>
</protein>
<dbReference type="InterPro" id="IPR045864">
    <property type="entry name" value="aa-tRNA-synth_II/BPL/LPL"/>
</dbReference>
<dbReference type="PANTHER" id="PTHR10993">
    <property type="entry name" value="OCTANOYLTRANSFERASE"/>
    <property type="match status" value="1"/>
</dbReference>
<organism evidence="7 8">
    <name type="scientific">Mycena citricolor</name>
    <dbReference type="NCBI Taxonomy" id="2018698"/>
    <lineage>
        <taxon>Eukaryota</taxon>
        <taxon>Fungi</taxon>
        <taxon>Dikarya</taxon>
        <taxon>Basidiomycota</taxon>
        <taxon>Agaricomycotina</taxon>
        <taxon>Agaricomycetes</taxon>
        <taxon>Agaricomycetidae</taxon>
        <taxon>Agaricales</taxon>
        <taxon>Marasmiineae</taxon>
        <taxon>Mycenaceae</taxon>
        <taxon>Mycena</taxon>
    </lineage>
</organism>
<evidence type="ECO:0000256" key="4">
    <source>
        <dbReference type="ARBA" id="ARBA00022679"/>
    </source>
</evidence>
<dbReference type="PROSITE" id="PS51733">
    <property type="entry name" value="BPL_LPL_CATALYTIC"/>
    <property type="match status" value="1"/>
</dbReference>
<evidence type="ECO:0000313" key="8">
    <source>
        <dbReference type="Proteomes" id="UP001295794"/>
    </source>
</evidence>
<reference evidence="7" key="1">
    <citation type="submission" date="2023-11" db="EMBL/GenBank/DDBJ databases">
        <authorList>
            <person name="De Vega J J."/>
            <person name="De Vega J J."/>
        </authorList>
    </citation>
    <scope>NUCLEOTIDE SEQUENCE</scope>
</reference>